<proteinExistence type="predicted"/>
<comment type="caution">
    <text evidence="2">The sequence shown here is derived from an EMBL/GenBank/DDBJ whole genome shotgun (WGS) entry which is preliminary data.</text>
</comment>
<feature type="non-terminal residue" evidence="2">
    <location>
        <position position="1"/>
    </location>
</feature>
<feature type="compositionally biased region" description="Low complexity" evidence="1">
    <location>
        <begin position="31"/>
        <end position="44"/>
    </location>
</feature>
<organism evidence="2 3">
    <name type="scientific">Panicum virgatum</name>
    <name type="common">Blackwell switchgrass</name>
    <dbReference type="NCBI Taxonomy" id="38727"/>
    <lineage>
        <taxon>Eukaryota</taxon>
        <taxon>Viridiplantae</taxon>
        <taxon>Streptophyta</taxon>
        <taxon>Embryophyta</taxon>
        <taxon>Tracheophyta</taxon>
        <taxon>Spermatophyta</taxon>
        <taxon>Magnoliopsida</taxon>
        <taxon>Liliopsida</taxon>
        <taxon>Poales</taxon>
        <taxon>Poaceae</taxon>
        <taxon>PACMAD clade</taxon>
        <taxon>Panicoideae</taxon>
        <taxon>Panicodae</taxon>
        <taxon>Paniceae</taxon>
        <taxon>Panicinae</taxon>
        <taxon>Panicum</taxon>
        <taxon>Panicum sect. Hiantes</taxon>
    </lineage>
</organism>
<gene>
    <name evidence="2" type="ORF">PVAP13_4NG341433</name>
</gene>
<accession>A0A8T0THH0</accession>
<evidence type="ECO:0000313" key="3">
    <source>
        <dbReference type="Proteomes" id="UP000823388"/>
    </source>
</evidence>
<feature type="compositionally biased region" description="Low complexity" evidence="1">
    <location>
        <begin position="86"/>
        <end position="97"/>
    </location>
</feature>
<sequence length="131" mass="14187">CCRRRRRPGPCRRRTLLRGWRRGTGEKQGRLRGVARASSSSLSLPAPPKATPRRCMPGPAMAAVKVWTDNWEARGWHRARGHSVGRARAAAADIPDPSRQEATCSPIPQVGAKDTGEAPTPLASLSALAIY</sequence>
<protein>
    <submittedName>
        <fullName evidence="2">Uncharacterized protein</fullName>
    </submittedName>
</protein>
<dbReference type="EMBL" id="CM029044">
    <property type="protein sequence ID" value="KAG2608585.1"/>
    <property type="molecule type" value="Genomic_DNA"/>
</dbReference>
<feature type="region of interest" description="Disordered" evidence="1">
    <location>
        <begin position="19"/>
        <end position="57"/>
    </location>
</feature>
<evidence type="ECO:0000313" key="2">
    <source>
        <dbReference type="EMBL" id="KAG2608585.1"/>
    </source>
</evidence>
<name>A0A8T0THH0_PANVG</name>
<keyword evidence="3" id="KW-1185">Reference proteome</keyword>
<feature type="region of interest" description="Disordered" evidence="1">
    <location>
        <begin position="80"/>
        <end position="119"/>
    </location>
</feature>
<evidence type="ECO:0000256" key="1">
    <source>
        <dbReference type="SAM" id="MobiDB-lite"/>
    </source>
</evidence>
<dbReference type="AlphaFoldDB" id="A0A8T0THH0"/>
<reference evidence="2" key="1">
    <citation type="submission" date="2020-05" db="EMBL/GenBank/DDBJ databases">
        <title>WGS assembly of Panicum virgatum.</title>
        <authorList>
            <person name="Lovell J.T."/>
            <person name="Jenkins J."/>
            <person name="Shu S."/>
            <person name="Juenger T.E."/>
            <person name="Schmutz J."/>
        </authorList>
    </citation>
    <scope>NUCLEOTIDE SEQUENCE</scope>
    <source>
        <strain evidence="2">AP13</strain>
    </source>
</reference>
<dbReference type="Proteomes" id="UP000823388">
    <property type="component" value="Chromosome 4N"/>
</dbReference>